<dbReference type="EMBL" id="DWVP01000022">
    <property type="protein sequence ID" value="HJC85754.1"/>
    <property type="molecule type" value="Genomic_DNA"/>
</dbReference>
<feature type="domain" description="Peptidase S9A N-terminal" evidence="7">
    <location>
        <begin position="26"/>
        <end position="461"/>
    </location>
</feature>
<evidence type="ECO:0000256" key="5">
    <source>
        <dbReference type="SAM" id="MobiDB-lite"/>
    </source>
</evidence>
<dbReference type="InterPro" id="IPR023302">
    <property type="entry name" value="Pept_S9A_N"/>
</dbReference>
<dbReference type="InterPro" id="IPR001375">
    <property type="entry name" value="Peptidase_S9_cat"/>
</dbReference>
<keyword evidence="3" id="KW-0378">Hydrolase</keyword>
<evidence type="ECO:0000256" key="4">
    <source>
        <dbReference type="ARBA" id="ARBA00022825"/>
    </source>
</evidence>
<protein>
    <submittedName>
        <fullName evidence="8">S9 family peptidase</fullName>
    </submittedName>
</protein>
<keyword evidence="2" id="KW-0645">Protease</keyword>
<dbReference type="InterPro" id="IPR051543">
    <property type="entry name" value="Serine_Peptidase_S9A"/>
</dbReference>
<dbReference type="GO" id="GO:0004252">
    <property type="term" value="F:serine-type endopeptidase activity"/>
    <property type="evidence" value="ECO:0007669"/>
    <property type="project" value="InterPro"/>
</dbReference>
<evidence type="ECO:0000259" key="6">
    <source>
        <dbReference type="Pfam" id="PF00326"/>
    </source>
</evidence>
<evidence type="ECO:0000256" key="2">
    <source>
        <dbReference type="ARBA" id="ARBA00022670"/>
    </source>
</evidence>
<evidence type="ECO:0000256" key="1">
    <source>
        <dbReference type="ARBA" id="ARBA00005228"/>
    </source>
</evidence>
<reference evidence="8" key="2">
    <citation type="submission" date="2021-04" db="EMBL/GenBank/DDBJ databases">
        <authorList>
            <person name="Gilroy R."/>
        </authorList>
    </citation>
    <scope>NUCLEOTIDE SEQUENCE</scope>
    <source>
        <strain evidence="8">ChiHjej13B12-4958</strain>
    </source>
</reference>
<organism evidence="8 9">
    <name type="scientific">Candidatus Corynebacterium faecigallinarum</name>
    <dbReference type="NCBI Taxonomy" id="2838528"/>
    <lineage>
        <taxon>Bacteria</taxon>
        <taxon>Bacillati</taxon>
        <taxon>Actinomycetota</taxon>
        <taxon>Actinomycetes</taxon>
        <taxon>Mycobacteriales</taxon>
        <taxon>Corynebacteriaceae</taxon>
        <taxon>Corynebacterium</taxon>
    </lineage>
</organism>
<dbReference type="PANTHER" id="PTHR11757">
    <property type="entry name" value="PROTEASE FAMILY S9A OLIGOPEPTIDASE"/>
    <property type="match status" value="1"/>
</dbReference>
<evidence type="ECO:0000313" key="9">
    <source>
        <dbReference type="Proteomes" id="UP000823858"/>
    </source>
</evidence>
<sequence>MEPTTPSDHSSTAAPGDAPVTVSALPPVAAKLPVTRSFHGRDLQDDYEWLRDKENPEVRAHLEAENAWTESRTSHLKPLEDAIFTEVKSRIQETDLSVPVRSGDWWYFSRTQEGQSYVQMCRIPVDKGAGDGADSASQLAQWAPPEIVPGESAPGEEVILDCNTLAEGAEFFSLGAASVTLDGTLLAYSVDNVGDERFTLQVKDLTTGELLEDRLEGIAYGATWVGNEYLFYQRVDDAWRPHEIWRHRIGTPESADVCVFREDDEHYWTGVGVTRSERFLLVSTASKTTSETWYLDLDTDPEGGLTCVRPREKDVQYDVDHVVVGGQDAWLVVREELDGLPNGEVGRAPVGPIATFDEEASYEVIVAHRDDVRVEGVDCFADHLVLATRENAVEKLALMDLSEGWGEFERISFDEEIYSAGTVGNSEWRSSVLRISYTSYVTPGQVWEIDLTTGERVLRKEQAVLAGPDGEEFDASRYTASRHWTTASDGARIPVSLIRRVDVPLEQVNPVLLYGYGSYEASMDPYFSVFRLSMLDRGVVYAVAHVRGGGEMGRAWYEQGKAMSKMNTFTDFVAVADDLIAHGYTTPEKMVAEGGSAGGLLMGAVANLAPDRFAGIEAVVPFVDPLTSILMPELPLTVTEWEEWGDPYHDPTVYDYMATYSPYENVTEQAYPPILAVSGLNDTRVLYVEPTKWIAKLREVAGRVSQEQRGSEFLLKTDMTSGHGGVSGRYEKWRQSAFETAWELDRMGATERI</sequence>
<dbReference type="GO" id="GO:0006508">
    <property type="term" value="P:proteolysis"/>
    <property type="evidence" value="ECO:0007669"/>
    <property type="project" value="UniProtKB-KW"/>
</dbReference>
<comment type="similarity">
    <text evidence="1">Belongs to the peptidase S9A family.</text>
</comment>
<dbReference type="SUPFAM" id="SSF53474">
    <property type="entry name" value="alpha/beta-Hydrolases"/>
    <property type="match status" value="1"/>
</dbReference>
<reference evidence="8" key="1">
    <citation type="journal article" date="2021" name="PeerJ">
        <title>Extensive microbial diversity within the chicken gut microbiome revealed by metagenomics and culture.</title>
        <authorList>
            <person name="Gilroy R."/>
            <person name="Ravi A."/>
            <person name="Getino M."/>
            <person name="Pursley I."/>
            <person name="Horton D.L."/>
            <person name="Alikhan N.F."/>
            <person name="Baker D."/>
            <person name="Gharbi K."/>
            <person name="Hall N."/>
            <person name="Watson M."/>
            <person name="Adriaenssens E.M."/>
            <person name="Foster-Nyarko E."/>
            <person name="Jarju S."/>
            <person name="Secka A."/>
            <person name="Antonio M."/>
            <person name="Oren A."/>
            <person name="Chaudhuri R.R."/>
            <person name="La Ragione R."/>
            <person name="Hildebrand F."/>
            <person name="Pallen M.J."/>
        </authorList>
    </citation>
    <scope>NUCLEOTIDE SEQUENCE</scope>
    <source>
        <strain evidence="8">ChiHjej13B12-4958</strain>
    </source>
</reference>
<keyword evidence="4" id="KW-0720">Serine protease</keyword>
<dbReference type="Pfam" id="PF00326">
    <property type="entry name" value="Peptidase_S9"/>
    <property type="match status" value="1"/>
</dbReference>
<dbReference type="PANTHER" id="PTHR11757:SF19">
    <property type="entry name" value="PROLYL ENDOPEPTIDASE-LIKE"/>
    <property type="match status" value="1"/>
</dbReference>
<dbReference type="Gene3D" id="3.40.50.1820">
    <property type="entry name" value="alpha/beta hydrolase"/>
    <property type="match status" value="1"/>
</dbReference>
<feature type="compositionally biased region" description="Polar residues" evidence="5">
    <location>
        <begin position="1"/>
        <end position="13"/>
    </location>
</feature>
<dbReference type="SUPFAM" id="SSF50993">
    <property type="entry name" value="Peptidase/esterase 'gauge' domain"/>
    <property type="match status" value="1"/>
</dbReference>
<accession>A0A9D2TR68</accession>
<feature type="region of interest" description="Disordered" evidence="5">
    <location>
        <begin position="1"/>
        <end position="22"/>
    </location>
</feature>
<dbReference type="InterPro" id="IPR029058">
    <property type="entry name" value="AB_hydrolase_fold"/>
</dbReference>
<proteinExistence type="inferred from homology"/>
<dbReference type="Gene3D" id="2.130.10.120">
    <property type="entry name" value="Prolyl oligopeptidase, N-terminal domain"/>
    <property type="match status" value="1"/>
</dbReference>
<dbReference type="Pfam" id="PF02897">
    <property type="entry name" value="Peptidase_S9_N"/>
    <property type="match status" value="1"/>
</dbReference>
<dbReference type="InterPro" id="IPR002470">
    <property type="entry name" value="Peptidase_S9A"/>
</dbReference>
<gene>
    <name evidence="8" type="ORF">H9751_09450</name>
</gene>
<evidence type="ECO:0000256" key="3">
    <source>
        <dbReference type="ARBA" id="ARBA00022801"/>
    </source>
</evidence>
<evidence type="ECO:0000259" key="7">
    <source>
        <dbReference type="Pfam" id="PF02897"/>
    </source>
</evidence>
<name>A0A9D2TR68_9CORY</name>
<dbReference type="AlphaFoldDB" id="A0A9D2TR68"/>
<dbReference type="PRINTS" id="PR00862">
    <property type="entry name" value="PROLIGOPTASE"/>
</dbReference>
<dbReference type="Proteomes" id="UP000823858">
    <property type="component" value="Unassembled WGS sequence"/>
</dbReference>
<comment type="caution">
    <text evidence="8">The sequence shown here is derived from an EMBL/GenBank/DDBJ whole genome shotgun (WGS) entry which is preliminary data.</text>
</comment>
<evidence type="ECO:0000313" key="8">
    <source>
        <dbReference type="EMBL" id="HJC85754.1"/>
    </source>
</evidence>
<feature type="domain" description="Peptidase S9 prolyl oligopeptidase catalytic" evidence="6">
    <location>
        <begin position="526"/>
        <end position="746"/>
    </location>
</feature>